<reference evidence="2 3" key="1">
    <citation type="submission" date="2016-02" db="EMBL/GenBank/DDBJ databases">
        <title>Complete Genome of H5569, the type strain of the newly described species Haematospirillium jordaniae.</title>
        <authorList>
            <person name="Nicholson A.C."/>
            <person name="Humrighouse B.W."/>
            <person name="Loparov V."/>
            <person name="McQuiston J.R."/>
        </authorList>
    </citation>
    <scope>NUCLEOTIDE SEQUENCE [LARGE SCALE GENOMIC DNA]</scope>
    <source>
        <strain evidence="2 3">H5569</strain>
    </source>
</reference>
<accession>A0A143DC82</accession>
<dbReference type="GeneID" id="53316148"/>
<dbReference type="AlphaFoldDB" id="A0A143DC82"/>
<evidence type="ECO:0000313" key="2">
    <source>
        <dbReference type="EMBL" id="AMW34347.1"/>
    </source>
</evidence>
<feature type="compositionally biased region" description="Polar residues" evidence="1">
    <location>
        <begin position="48"/>
        <end position="58"/>
    </location>
</feature>
<name>A0A143DC82_9PROT</name>
<dbReference type="KEGG" id="hjo:AY555_03150"/>
<dbReference type="RefSeq" id="WP_066133343.1">
    <property type="nucleotide sequence ID" value="NZ_CP014525.1"/>
</dbReference>
<gene>
    <name evidence="2" type="ORF">AY555_03150</name>
</gene>
<evidence type="ECO:0000313" key="3">
    <source>
        <dbReference type="Proteomes" id="UP000076066"/>
    </source>
</evidence>
<sequence>MTSPVERLRTAGAPFPQPPVRREDVEAQRVQTTENIQTASADRFSGNGADSNAGSNRQTPEEVALRVQSLLARADDIQRARVQVSLARDDIGDVARDTPKTLAENSPRKAEAALARIAEAGNAIRKAADLLASAAAGSGVSVDLETTVPAENPRPVPVSATAAATPVVSEADKAAARAANALNEALGGKSRRLEIVPEPAPADITTGATEDYFPYGLPIQDNGSPAPQSPPPKTEAELGAVVAKVLKDASAGIKQGQAVLESLSNAVPPEQDTRRVYETRVRQADQALGVAAFALAQAVIQIGGGQVQPQRNTSNAGSKARLDMNI</sequence>
<evidence type="ECO:0000256" key="1">
    <source>
        <dbReference type="SAM" id="MobiDB-lite"/>
    </source>
</evidence>
<dbReference type="EMBL" id="CP014525">
    <property type="protein sequence ID" value="AMW34347.1"/>
    <property type="molecule type" value="Genomic_DNA"/>
</dbReference>
<keyword evidence="3" id="KW-1185">Reference proteome</keyword>
<organism evidence="2 3">
    <name type="scientific">Haematospirillum jordaniae</name>
    <dbReference type="NCBI Taxonomy" id="1549855"/>
    <lineage>
        <taxon>Bacteria</taxon>
        <taxon>Pseudomonadati</taxon>
        <taxon>Pseudomonadota</taxon>
        <taxon>Alphaproteobacteria</taxon>
        <taxon>Rhodospirillales</taxon>
        <taxon>Novispirillaceae</taxon>
        <taxon>Haematospirillum</taxon>
    </lineage>
</organism>
<protein>
    <submittedName>
        <fullName evidence="2">Uncharacterized protein</fullName>
    </submittedName>
</protein>
<feature type="region of interest" description="Disordered" evidence="1">
    <location>
        <begin position="1"/>
        <end position="62"/>
    </location>
</feature>
<dbReference type="STRING" id="1549855.AY555_03150"/>
<feature type="compositionally biased region" description="Polar residues" evidence="1">
    <location>
        <begin position="29"/>
        <end position="40"/>
    </location>
</feature>
<dbReference type="Proteomes" id="UP000076066">
    <property type="component" value="Chromosome"/>
</dbReference>
<proteinExistence type="predicted"/>
<feature type="region of interest" description="Disordered" evidence="1">
    <location>
        <begin position="307"/>
        <end position="326"/>
    </location>
</feature>